<reference evidence="2" key="1">
    <citation type="submission" date="2016-10" db="EMBL/GenBank/DDBJ databases">
        <authorList>
            <person name="Varghese N."/>
            <person name="Submissions S."/>
        </authorList>
    </citation>
    <scope>NUCLEOTIDE SEQUENCE [LARGE SCALE GENOMIC DNA]</scope>
    <source>
        <strain evidence="2">CGMCC 1.10971</strain>
    </source>
</reference>
<keyword evidence="2" id="KW-1185">Reference proteome</keyword>
<dbReference type="EMBL" id="FOOU01000008">
    <property type="protein sequence ID" value="SFG53423.1"/>
    <property type="molecule type" value="Genomic_DNA"/>
</dbReference>
<evidence type="ECO:0000313" key="2">
    <source>
        <dbReference type="Proteomes" id="UP000198623"/>
    </source>
</evidence>
<dbReference type="STRING" id="1045558.SAMN05216175_10863"/>
<dbReference type="OrthoDB" id="8388066at2"/>
<name>A0A1I2SLL4_9GAMM</name>
<evidence type="ECO:0000313" key="1">
    <source>
        <dbReference type="EMBL" id="SFG53423.1"/>
    </source>
</evidence>
<dbReference type="AlphaFoldDB" id="A0A1I2SLL4"/>
<accession>A0A1I2SLL4</accession>
<organism evidence="1 2">
    <name type="scientific">Neptunomonas qingdaonensis</name>
    <dbReference type="NCBI Taxonomy" id="1045558"/>
    <lineage>
        <taxon>Bacteria</taxon>
        <taxon>Pseudomonadati</taxon>
        <taxon>Pseudomonadota</taxon>
        <taxon>Gammaproteobacteria</taxon>
        <taxon>Oceanospirillales</taxon>
        <taxon>Oceanospirillaceae</taxon>
        <taxon>Neptunomonas</taxon>
    </lineage>
</organism>
<protein>
    <submittedName>
        <fullName evidence="1">Uncharacterized protein</fullName>
    </submittedName>
</protein>
<gene>
    <name evidence="1" type="ORF">SAMN05216175_10863</name>
</gene>
<proteinExistence type="predicted"/>
<dbReference type="Proteomes" id="UP000198623">
    <property type="component" value="Unassembled WGS sequence"/>
</dbReference>
<sequence>MNNNKILISQYIKAKDNNKPHLMKRVFSQHATLEMSVQTDNISFPAKVTGLDNITQTLVCEFNTTYENIYTLCLTDTVQQNQNQLNCRWIVCMTEKTSGSLRLGYGDYQWGFEKNVPCLANHLVITIEHMVILPQALQPDVLSWFDKLPYPWALSSELQATMPDVKLLSDSLVALYQ</sequence>
<dbReference type="RefSeq" id="WP_090728454.1">
    <property type="nucleotide sequence ID" value="NZ_FOOU01000008.1"/>
</dbReference>